<comment type="caution">
    <text evidence="2">The sequence shown here is derived from an EMBL/GenBank/DDBJ whole genome shotgun (WGS) entry which is preliminary data.</text>
</comment>
<proteinExistence type="predicted"/>
<dbReference type="AlphaFoldDB" id="A0AA40VFU0"/>
<evidence type="ECO:0000256" key="1">
    <source>
        <dbReference type="SAM" id="Coils"/>
    </source>
</evidence>
<evidence type="ECO:0000313" key="3">
    <source>
        <dbReference type="Proteomes" id="UP000530412"/>
    </source>
</evidence>
<protein>
    <submittedName>
        <fullName evidence="2">Uncharacterized protein</fullName>
    </submittedName>
</protein>
<reference evidence="2 3" key="1">
    <citation type="submission" date="2020-08" db="EMBL/GenBank/DDBJ databases">
        <title>Genomic Encyclopedia of Type Strains, Phase III (KMG-III): the genomes of soil and plant-associated and newly described type strains.</title>
        <authorList>
            <person name="Whitman W."/>
        </authorList>
    </citation>
    <scope>NUCLEOTIDE SEQUENCE [LARGE SCALE GENOMIC DNA]</scope>
    <source>
        <strain evidence="2 3">CECT 3271</strain>
    </source>
</reference>
<dbReference type="RefSeq" id="WP_142195767.1">
    <property type="nucleotide sequence ID" value="NZ_BMSU01000001.1"/>
</dbReference>
<feature type="coiled-coil region" evidence="1">
    <location>
        <begin position="84"/>
        <end position="118"/>
    </location>
</feature>
<accession>A0AA40VFU0</accession>
<keyword evidence="1" id="KW-0175">Coiled coil</keyword>
<dbReference type="EMBL" id="JACJIE010000002">
    <property type="protein sequence ID" value="MBA8943083.1"/>
    <property type="molecule type" value="Genomic_DNA"/>
</dbReference>
<gene>
    <name evidence="2" type="ORF">FHS33_001477</name>
</gene>
<name>A0AA40VFU0_9ACTN</name>
<dbReference type="Proteomes" id="UP000530412">
    <property type="component" value="Unassembled WGS sequence"/>
</dbReference>
<organism evidence="2 3">
    <name type="scientific">Streptomyces calvus</name>
    <dbReference type="NCBI Taxonomy" id="67282"/>
    <lineage>
        <taxon>Bacteria</taxon>
        <taxon>Bacillati</taxon>
        <taxon>Actinomycetota</taxon>
        <taxon>Actinomycetes</taxon>
        <taxon>Kitasatosporales</taxon>
        <taxon>Streptomycetaceae</taxon>
        <taxon>Streptomyces</taxon>
    </lineage>
</organism>
<sequence>MIRFITAARLRRLEQEAGQARARAREVQEEADAAWSRHVRELWDLTARAETAESDAAILWDHVLEAEAALKKAEARAEGFWEDAERQEAALERADADAAVLRERVRLLEVELAASKETGRWLVLLLHRGEPHSIHRSQADAQAYVATRGIPVHAWEASDERPASEVLWRIVPFTRDAAVNGFRSVSVPSPTGSEGAA</sequence>
<evidence type="ECO:0000313" key="2">
    <source>
        <dbReference type="EMBL" id="MBA8943083.1"/>
    </source>
</evidence>